<dbReference type="GeneID" id="20084257"/>
<evidence type="ECO:0000313" key="1">
    <source>
        <dbReference type="EMBL" id="ETW00638.1"/>
    </source>
</evidence>
<reference evidence="1" key="1">
    <citation type="submission" date="2013-12" db="EMBL/GenBank/DDBJ databases">
        <title>The Genome Sequence of Aphanomyces invadans NJM9701.</title>
        <authorList>
            <consortium name="The Broad Institute Genomics Platform"/>
            <person name="Russ C."/>
            <person name="Tyler B."/>
            <person name="van West P."/>
            <person name="Dieguez-Uribeondo J."/>
            <person name="Young S.K."/>
            <person name="Zeng Q."/>
            <person name="Gargeya S."/>
            <person name="Fitzgerald M."/>
            <person name="Abouelleil A."/>
            <person name="Alvarado L."/>
            <person name="Chapman S.B."/>
            <person name="Gainer-Dewar J."/>
            <person name="Goldberg J."/>
            <person name="Griggs A."/>
            <person name="Gujja S."/>
            <person name="Hansen M."/>
            <person name="Howarth C."/>
            <person name="Imamovic A."/>
            <person name="Ireland A."/>
            <person name="Larimer J."/>
            <person name="McCowan C."/>
            <person name="Murphy C."/>
            <person name="Pearson M."/>
            <person name="Poon T.W."/>
            <person name="Priest M."/>
            <person name="Roberts A."/>
            <person name="Saif S."/>
            <person name="Shea T."/>
            <person name="Sykes S."/>
            <person name="Wortman J."/>
            <person name="Nusbaum C."/>
            <person name="Birren B."/>
        </authorList>
    </citation>
    <scope>NUCLEOTIDE SEQUENCE [LARGE SCALE GENOMIC DNA]</scope>
    <source>
        <strain evidence="1">NJM9701</strain>
    </source>
</reference>
<dbReference type="RefSeq" id="XP_008870773.1">
    <property type="nucleotide sequence ID" value="XM_008872551.1"/>
</dbReference>
<dbReference type="EMBL" id="KI913964">
    <property type="protein sequence ID" value="ETW00638.1"/>
    <property type="molecule type" value="Genomic_DNA"/>
</dbReference>
<dbReference type="AlphaFoldDB" id="A0A024U4T3"/>
<gene>
    <name evidence="1" type="ORF">H310_07207</name>
</gene>
<organism evidence="1">
    <name type="scientific">Aphanomyces invadans</name>
    <dbReference type="NCBI Taxonomy" id="157072"/>
    <lineage>
        <taxon>Eukaryota</taxon>
        <taxon>Sar</taxon>
        <taxon>Stramenopiles</taxon>
        <taxon>Oomycota</taxon>
        <taxon>Saprolegniomycetes</taxon>
        <taxon>Saprolegniales</taxon>
        <taxon>Verrucalvaceae</taxon>
        <taxon>Aphanomyces</taxon>
    </lineage>
</organism>
<protein>
    <submittedName>
        <fullName evidence="1">Uncharacterized protein</fullName>
    </submittedName>
</protein>
<accession>A0A024U4T3</accession>
<name>A0A024U4T3_9STRA</name>
<dbReference type="VEuPathDB" id="FungiDB:H310_07207"/>
<proteinExistence type="predicted"/>
<sequence length="112" mass="12892">MRALVVTTMLGRQQCELNVSKVHWNNNDVDEERTNEMIPTIFGVKIVPNCTVHPPSAEPSHEYPFTSMKFLQQSKIWPGDRSTYRNTTNMPSMSSWCREWCRPSSSKTAEAQ</sequence>